<feature type="region of interest" description="Disordered" evidence="1">
    <location>
        <begin position="137"/>
        <end position="173"/>
    </location>
</feature>
<dbReference type="EMBL" id="CAEX01007734">
    <property type="protein sequence ID" value="CCD21469.1"/>
    <property type="molecule type" value="Genomic_DNA"/>
</dbReference>
<keyword evidence="3" id="KW-1185">Reference proteome</keyword>
<proteinExistence type="predicted"/>
<dbReference type="VEuPathDB" id="TriTrypDB:TvY486_0043700"/>
<dbReference type="Proteomes" id="UP000009027">
    <property type="component" value="Unassembled WGS sequence"/>
</dbReference>
<reference evidence="2 3" key="1">
    <citation type="journal article" date="2012" name="Proc. Natl. Acad. Sci. U.S.A.">
        <title>Antigenic diversity is generated by distinct evolutionary mechanisms in African trypanosome species.</title>
        <authorList>
            <person name="Jackson A.P."/>
            <person name="Berry A."/>
            <person name="Aslett M."/>
            <person name="Allison H.C."/>
            <person name="Burton P."/>
            <person name="Vavrova-Anderson J."/>
            <person name="Brown R."/>
            <person name="Browne H."/>
            <person name="Corton N."/>
            <person name="Hauser H."/>
            <person name="Gamble J."/>
            <person name="Gilderthorp R."/>
            <person name="Marcello L."/>
            <person name="McQuillan J."/>
            <person name="Otto T.D."/>
            <person name="Quail M.A."/>
            <person name="Sanders M.J."/>
            <person name="van Tonder A."/>
            <person name="Ginger M.L."/>
            <person name="Field M.C."/>
            <person name="Barry J.D."/>
            <person name="Hertz-Fowler C."/>
            <person name="Berriman M."/>
        </authorList>
    </citation>
    <scope>NUCLEOTIDE SEQUENCE</scope>
    <source>
        <strain evidence="2 3">Y486</strain>
    </source>
</reference>
<evidence type="ECO:0000313" key="3">
    <source>
        <dbReference type="Proteomes" id="UP000009027"/>
    </source>
</evidence>
<name>F9WV64_TRYVY</name>
<organism evidence="2 3">
    <name type="scientific">Trypanosoma vivax (strain Y486)</name>
    <dbReference type="NCBI Taxonomy" id="1055687"/>
    <lineage>
        <taxon>Eukaryota</taxon>
        <taxon>Discoba</taxon>
        <taxon>Euglenozoa</taxon>
        <taxon>Kinetoplastea</taxon>
        <taxon>Metakinetoplastina</taxon>
        <taxon>Trypanosomatida</taxon>
        <taxon>Trypanosomatidae</taxon>
        <taxon>Trypanosoma</taxon>
        <taxon>Duttonella</taxon>
    </lineage>
</organism>
<evidence type="ECO:0000256" key="1">
    <source>
        <dbReference type="SAM" id="MobiDB-lite"/>
    </source>
</evidence>
<feature type="compositionally biased region" description="Basic and acidic residues" evidence="1">
    <location>
        <begin position="137"/>
        <end position="146"/>
    </location>
</feature>
<sequence length="296" mass="32218">MNMSRTLGSLFGRASATLSTLANVGTMALEELPALTGSSAKRFLVSALNRTGTVLPDIRRCVSSTIPSKIFKAERNSRNNACLRVLSEGYEGCKTDAGNNERFLTGVLHASSRDFAEQLGGLVRELSSCRNETHKLANASHREAASVHEGTPEELESEEGSGASSSDCEEPSFSKLTEGVSDIHLGCGGSENEPFKAFDNSVTDIMEPVLTSAMRAREMAAKLKARQAEAGAVKKDHECVPLFRQFLSTFPSWWRCAQLQHAVSQLRHARELVCQTRPIPRCVLLMRNKTLATSAM</sequence>
<dbReference type="AlphaFoldDB" id="F9WV64"/>
<gene>
    <name evidence="2" type="ORF">TvY486_0043700</name>
</gene>
<accession>F9WV64</accession>
<evidence type="ECO:0000313" key="2">
    <source>
        <dbReference type="EMBL" id="CCD21469.1"/>
    </source>
</evidence>
<protein>
    <submittedName>
        <fullName evidence="2">Uncharacterized protein</fullName>
    </submittedName>
</protein>